<evidence type="ECO:0000313" key="2">
    <source>
        <dbReference type="Proteomes" id="UP000758155"/>
    </source>
</evidence>
<organism evidence="1 2">
    <name type="scientific">Didymella heteroderae</name>
    <dbReference type="NCBI Taxonomy" id="1769908"/>
    <lineage>
        <taxon>Eukaryota</taxon>
        <taxon>Fungi</taxon>
        <taxon>Dikarya</taxon>
        <taxon>Ascomycota</taxon>
        <taxon>Pezizomycotina</taxon>
        <taxon>Dothideomycetes</taxon>
        <taxon>Pleosporomycetidae</taxon>
        <taxon>Pleosporales</taxon>
        <taxon>Pleosporineae</taxon>
        <taxon>Didymellaceae</taxon>
        <taxon>Didymella</taxon>
    </lineage>
</organism>
<name>A0A9P4WFR9_9PLEO</name>
<reference evidence="1" key="1">
    <citation type="submission" date="2019-04" db="EMBL/GenBank/DDBJ databases">
        <title>Sequencing of skin fungus with MAO and IRED activity.</title>
        <authorList>
            <person name="Marsaioli A.J."/>
            <person name="Bonatto J.M.C."/>
            <person name="Reis Junior O."/>
        </authorList>
    </citation>
    <scope>NUCLEOTIDE SEQUENCE</scope>
    <source>
        <strain evidence="1">28M1</strain>
    </source>
</reference>
<dbReference type="Proteomes" id="UP000758155">
    <property type="component" value="Unassembled WGS sequence"/>
</dbReference>
<dbReference type="OrthoDB" id="3559235at2759"/>
<evidence type="ECO:0008006" key="3">
    <source>
        <dbReference type="Google" id="ProtNLM"/>
    </source>
</evidence>
<sequence>MEVIGGTAAVSQLLGQAITIIQKIQDARAKVHSAADHLDGYQDQLENLLSTLQLVQGEPELQTRPIEKQVQKIINLGRGLQRQLDAFAAQLTRSKTRQYTHAMFSGDKDERELETALTQLDRAKATLNTMIVTTHVGLSGSMRAGFEVALAVVQRVDRNVQSVVGERLCMAAHLEERRMGEEGDNTVPLTAEEVKAMNFVDKVSWVDNEAFDDASLFESDLVERQIHASTERLYKGNKAHGRSTVVQGRADAASVVAILEAKQRQKSRVDGVNI</sequence>
<keyword evidence="2" id="KW-1185">Reference proteome</keyword>
<accession>A0A9P4WFR9</accession>
<proteinExistence type="predicted"/>
<dbReference type="AlphaFoldDB" id="A0A9P4WFR9"/>
<evidence type="ECO:0000313" key="1">
    <source>
        <dbReference type="EMBL" id="KAF3031123.1"/>
    </source>
</evidence>
<dbReference type="EMBL" id="SWKV01000199">
    <property type="protein sequence ID" value="KAF3031123.1"/>
    <property type="molecule type" value="Genomic_DNA"/>
</dbReference>
<gene>
    <name evidence="1" type="ORF">E8E12_000156</name>
</gene>
<protein>
    <recommendedName>
        <fullName evidence="3">Fungal N-terminal domain-containing protein</fullName>
    </recommendedName>
</protein>
<comment type="caution">
    <text evidence="1">The sequence shown here is derived from an EMBL/GenBank/DDBJ whole genome shotgun (WGS) entry which is preliminary data.</text>
</comment>